<dbReference type="Pfam" id="PF00353">
    <property type="entry name" value="HemolysinCabind"/>
    <property type="match status" value="5"/>
</dbReference>
<dbReference type="InterPro" id="IPR001343">
    <property type="entry name" value="Hemolysn_Ca-bd"/>
</dbReference>
<feature type="compositionally biased region" description="Low complexity" evidence="4">
    <location>
        <begin position="4980"/>
        <end position="4990"/>
    </location>
</feature>
<dbReference type="Pfam" id="PF13519">
    <property type="entry name" value="VWA_2"/>
    <property type="match status" value="1"/>
</dbReference>
<dbReference type="SMART" id="SM00327">
    <property type="entry name" value="VWA"/>
    <property type="match status" value="1"/>
</dbReference>
<keyword evidence="1" id="KW-0732">Signal</keyword>
<feature type="compositionally biased region" description="Low complexity" evidence="4">
    <location>
        <begin position="3997"/>
        <end position="4008"/>
    </location>
</feature>
<dbReference type="Gene3D" id="2.150.10.10">
    <property type="entry name" value="Serralysin-like metalloprotease, C-terminal"/>
    <property type="match status" value="3"/>
</dbReference>
<feature type="domain" description="VWFA" evidence="5">
    <location>
        <begin position="5033"/>
        <end position="5237"/>
    </location>
</feature>
<dbReference type="PRINTS" id="PR00313">
    <property type="entry name" value="CABNDNGRPT"/>
</dbReference>
<proteinExistence type="predicted"/>
<evidence type="ECO:0000256" key="2">
    <source>
        <dbReference type="ARBA" id="ARBA00022737"/>
    </source>
</evidence>
<feature type="compositionally biased region" description="Low complexity" evidence="4">
    <location>
        <begin position="5577"/>
        <end position="5600"/>
    </location>
</feature>
<dbReference type="InterPro" id="IPR010221">
    <property type="entry name" value="VCBS_dom"/>
</dbReference>
<dbReference type="SUPFAM" id="SSF53300">
    <property type="entry name" value="vWA-like"/>
    <property type="match status" value="1"/>
</dbReference>
<dbReference type="InterPro" id="IPR003644">
    <property type="entry name" value="Calx_beta"/>
</dbReference>
<feature type="compositionally biased region" description="Basic and acidic residues" evidence="4">
    <location>
        <begin position="1171"/>
        <end position="1180"/>
    </location>
</feature>
<dbReference type="CDD" id="cd00198">
    <property type="entry name" value="vWFA"/>
    <property type="match status" value="1"/>
</dbReference>
<feature type="compositionally biased region" description="Polar residues" evidence="4">
    <location>
        <begin position="3982"/>
        <end position="3992"/>
    </location>
</feature>
<evidence type="ECO:0000256" key="4">
    <source>
        <dbReference type="SAM" id="MobiDB-lite"/>
    </source>
</evidence>
<evidence type="ECO:0000259" key="5">
    <source>
        <dbReference type="PROSITE" id="PS50234"/>
    </source>
</evidence>
<accession>A0ABU5DZM1</accession>
<feature type="region of interest" description="Disordered" evidence="4">
    <location>
        <begin position="5576"/>
        <end position="5603"/>
    </location>
</feature>
<keyword evidence="2" id="KW-0677">Repeat</keyword>
<dbReference type="InterPro" id="IPR011049">
    <property type="entry name" value="Serralysin-like_metalloprot_C"/>
</dbReference>
<dbReference type="SUPFAM" id="SSF141072">
    <property type="entry name" value="CalX-like"/>
    <property type="match status" value="1"/>
</dbReference>
<comment type="caution">
    <text evidence="6">The sequence shown here is derived from an EMBL/GenBank/DDBJ whole genome shotgun (WGS) entry which is preliminary data.</text>
</comment>
<feature type="compositionally biased region" description="Acidic residues" evidence="4">
    <location>
        <begin position="257"/>
        <end position="268"/>
    </location>
</feature>
<dbReference type="InterPro" id="IPR043824">
    <property type="entry name" value="DUF5801"/>
</dbReference>
<dbReference type="InterPro" id="IPR038081">
    <property type="entry name" value="CalX-like_sf"/>
</dbReference>
<feature type="compositionally biased region" description="Polar residues" evidence="4">
    <location>
        <begin position="2768"/>
        <end position="2777"/>
    </location>
</feature>
<gene>
    <name evidence="6" type="ORF">SMD31_10595</name>
</gene>
<feature type="region of interest" description="Disordered" evidence="4">
    <location>
        <begin position="4979"/>
        <end position="5006"/>
    </location>
</feature>
<dbReference type="EMBL" id="JAXCLX010000001">
    <property type="protein sequence ID" value="MDY0872375.1"/>
    <property type="molecule type" value="Genomic_DNA"/>
</dbReference>
<dbReference type="NCBIfam" id="TIGR03660">
    <property type="entry name" value="T1SS_rpt_143"/>
    <property type="match status" value="1"/>
</dbReference>
<dbReference type="SUPFAM" id="SSF51120">
    <property type="entry name" value="beta-Roll"/>
    <property type="match status" value="3"/>
</dbReference>
<evidence type="ECO:0000313" key="6">
    <source>
        <dbReference type="EMBL" id="MDY0872375.1"/>
    </source>
</evidence>
<sequence>MATDTTNISTDTTASNQLQEGDVEQGHLTQSNAPVPVQVPAGENIVRIQVTPGETLQLPFPTDGLVAKLSPDNANLAVKVGDITVILLGYSEANAAGDVTLLGSDGQAVDVASVLASTDPNLDIATAAGPGAGDQGTGADNNGGLFTPFDPAAGLGGLNAIGGLDPTALNYNLVAREFPELEENDEVDTTPTLVRISQGAVINEDDLSLVREPQFKLAPDQDANYQTQIGNELAKILGPGWSASTGGKQGDGNDPFDTTDNEGEDPGAVDDNGSGVDLDREPLTSTAVINIDFHQDVPGKISFQNGATIPLLDQLQAMGLTSHGHELLFKLLPAVADDPSTPGVDESHGEVLVAYYVTEGEGAEATIVFSIGVREQNGGNTTDFHLDFTIYGPIDNVPGIADANGDIADIFDIDVPFYMVDSDGSVTPVPAGPGGVHFQSVDDVPAFGEMTWVNGGEGNDGGHWVISPTNSSLVHDETAGVQTGGSAIGGDGDIDPTTQTENDAIIDVGGILSHVGWSGATPIGAAETLVTVSFGADGKAEGNKEAGKTVFTGDGAANATAYQLFIGDAANPLEGGKTNWTITVDGQILTVYAEQVDANTIVGYAQDGDLQIPVFVLTLDPNGGYTGSNLTLVQLHQVNQADNTAGDESTPPLVVYGPNGTSEAPIVVRATDFDGDSIDKSLTIEIQDDAPTVGANNLVKLDDDALTGGNSGGVGDDVNAQNVTGTLAHSYGTDSPGTVLLTGATLPDGFTVAVSDGGKTLIISQDGVEVLKVTLSDDTNGSYTVTQLAAIHHPAGQDENNLDFTVNYQVKDSDGDTANGTLAINVDDDTPKITGVKYDTPLLGIVDEDKLPGGIEGGPLDIGNFGASVNGKVLAAPGADQPVTFTFDEATGTGVNVAGAALPPVFALTDLAGNPVTLVVDNGGAPATLKGVAAGVDVFSITLNKATGEFTFTLLQPVKHPSDGSPILHSLEDSLLTLGFNVKVTDADGDSDSAQLYFKINDDTPTVAENAKVQLDDDALADGNAGGTGDDADAVNVTGTLAHNYGADGAGTTLLSGATLPNGQGFSQSLSSDGTTLTISQNNIPVLQIVLTDTTSGNYTVTQLAPIHHPNGSNENNVEFTVKYNVTDGDGDSVGGQIKINVDDDTPILNPNAAAITATVEEDGMSLSQGDKSEGNKDGGDANSDDEAAGLTGSLNGLYLGGADKPLSISMLNNTSGLPALMSGGVAVTYSISNGVLTAKAGANVVFTLSVNSDGSWSFDLQDQLDHVAGNGENNALKLVGGGSVDAIDFSSLIVATDNDGDKAPSLPAGKFAIAIQDDVPVANDDHQFMKESEHTITGNVLTGDGKDGDTATDLPAQADHVGADEPGRITQVHSINVNGPVVNVDNGDNGLDGDTVVVQGQYGKLTINEDGTYSYTLDPAFDINTLTADPVHLGRSGTGATAAEWVAQGFTMSATKFDGSAGTITYDANGIGVSGTKPGLQVPGQIGYDPNTQTTEKITMAFDCPVNSITLKVSNLYKTENDGEQGTWKAYDANGNVIGQGIFGPGADNPATGYIHVNFGSSDNVGTFTIDVGDTQMEGIAKIEFGATEYGPKNNTGNPSTDSSDYYIREVTYVPAVVQEHFDYTLTDKDGDTDNAVLTIDVCDNVPSPRAGNAAGLVTEDTLAGGSNDDPASAPASSVFSGTLPIYNGSVSNLTFDDPASSLDGAPVKTEDAASITLTQAGEWTITINKSTGAFTFTLLDDQAHGDSAKIYGADTLIGKFIATVTGSGGADATGSITITVNDDGPKADVIARSDAGVILETQDKDTVGLLSDTATSTANFGSVFSFLKSGGADGEASSALTFSLNVTAADSGLTSGGAVIHLFKIAGVVVGSTAADAGSVSAGNTIFTVEVNAAGEVKLTQFQQIDHGNSESVPNYDDDVRTLADGKISLTATGTVTDGDGDKASDSATVDLGGNIRFDDDGPTAKLSEGSVSIRLDESVGVDANDPNAANDDAASVGFIGKQTGSIAGLFGTPDYGADGQGAAPEYQLVLKDAGGLGTSIGTTNVATNLSVVDTANAYANDNIVLVSVSAYQVNGYVGAYDPNNAGAAVLAFTVQVDPATGVVTVEQKLPIAHEVDGASIISHDDLASLIVSGQAGGGIFAAQTVTDGDGDKSTVVSPSSIGIGFEDDGPTVVSASSNVAIDEDALPNGLADGPGDDAGGASAAFAVNVDFGTDGKAAAAFALTGVVSATVNNVPVALEAAGGQPIVISVLQQAENGYPAGTLVGWSGPGLSDHSYWIFTVTIDAQTGQGNFNLLKPLDHPIAGTEDNIVIAIDVRATDGDGDFTNATVTVNVDDDTPTAVNDTLGSFVEGSAEVDLGTVREVLLTNDKGGADGIEIYGSGGVTLANGGVGSLGGQFTIVNILGVDHLFYKPAANVADDAQETIQYTVKDRDGDPTTGTITTTVTDRGGGSADVSVALNGPGDYEDNAGNPINQPEADQANIRLVQVYNVAVNPTDLGDTVDSVVISGIPSGANVHFGLQELPVSGGSISLVRGQDGGIYDSFLNDLTQTGGTAISVTLAEHDSRDVTLYLNAVVDSVAVTPDNLTVTVDAVAAQPELLDPSNQSKPETGGATTTFTVNTVASFADIADDNETQYVLIKNPDAGWSLGPVLIDGVPAAPVVGGLAEYPGYTAFAVSTQADAADGSQGSVNVSFEVIGPGNVASDTTKTIEIKAVAIDTEVDSGLDPNNDVADATQLVDLKITDRTGGTDDVSFMGDGPGGFEDGQPSSTGQTSADPLDQQLELTFNLKATANDPADAVNQVVIGGIPSGATATWSNGIYTLTFTGGAPITVDGASGGTENIGGARAAFLADLIDGNGADLVVKLAEHDSRDLVISMQSTIGGTATTGDIALAIVDAVAAEPALIDPDNQSKQEAGGANTTFNINTMATFADIADGNEAQYVLIKNPDAGWSLGTVYIDGVPAIPVVGGLSGYPGYTAFDVSARADIADLSPGAVNVSFAVNGPGDVASDTTKTIEIRAVAVDTEEGIGLNAGNNVAEVTQTVDLKITDRSGGDNFVFFKGYLDPQFEDNQASPADQPAADAADQRLTLNFNLKSFANDASDDVDQVTIGGVPSGATAVWSNGVFTLTFTGGADITVNALSGGVENIPGARAAFLAQLENTLGADLAITLAEHDSRDVTLTLNSVIGGTAATPDSDSAVIDAVAAQPTFTITPTAIFQVETGGAATTFTVNTNVFFADTTDGNEKQYILVKHQNGDWTMDSVTVNGTALTATLSGPQVADFTTYEVTGLADAGSGNVPLTVVLSGPGNVSSMSTDVLNVLAVAQDVVDGADLDPDNNTVYTPIVVPLHITDRSGGAGDINYVGGGEGGYEDANATSAGQTQADPVNTLLQLSFNLKAVANDPGDPINALVVGGLPAGATATWTDGVNTLTFTGPMPIAATPGTPANDAFLADVLSGDGANITVTMPEHSSTDVTLTINTLVIGGTLAVGDSATAIVDAVAAQPSLTDPVNDTKQESGSSSTSFAVQTVVTFADYDDDTENQYVLVKNPDSGWSLSNVTVDGAPAVPAVGSILALYPGYSVFSVTLAADANDGSKGQVTLGFTVSGPGNVADEAIKTIEIKAVAVDAAVDTDLTSGNNLAEATQTVDLKITDTAPTVSAVQSVIRVDEDGFSAGNTGPADDAIGDDTSTDSVVFNGNFNVTAAKDAIVDITLGTTGGLTGLTTLDNIAVKTVWDPATKTLTGFADSDNSGSLDNGERPVFTLVVTNVATGAYTFTLLEPVKHDAANGGLGANVEDDKSFSINIQVKDADGSLSNVGQATINIDDDTPVAVDDATLTITNIGQATAGTNLLANDHAGADQGGTVIGIRLGGESGSYTAVGVGGTDISIKADGTEGTPAIGTLHVNPDGSWTFNQTTGSELPNLTFSYQMKDGDGDIDTASFQVNLDSVPTITVTPNNPTTQAGEALVDEDWITGGSKDADQDPNTVGTQVSPGDNAGGASATGTWATSNGDPTVTVTVDGIVSGTTATGATALDGASILWFTSGSGLPAVLHGKTSAGGADYFTLTINTNGTWQFDLLQPVKHSGADSEDPNVILDSVTLKATDADGDFAKALIKIAIDDDMPVAVADTGTVNEGALLTVNAANGVLKNDSGGADGFDSAGGVIGVRAAGGNTTAPALGNVATEISGLYGKLTLNADGSYSYKSNANAVAVNAVDVFVYTVKDKDGDTATTTLTINVANGTVIAPDDNDALVYENALDKVKDGNDLVAGTVTGSLGEGSALETDDSNQLNATGGFGALTYSLVGSATGTYGTIQINSDGSYTYTLTKNYDSQPDSDNGYNVEENKDSFTYQVTDANGNTATGTITVDIVDDVPVITWRGSTEGDLHGGAPAPSGYLAIDEDWLGNGNQDANASSGDAQGDTWALNTYQVSGADGLANAVISGISVDGASGDALRRSSDGAKVLFVLSADGKTLTGYADANNSGSIEPGEKTVANKVVEATVVVGGTLVDVKLQVFQPLQHDNTPANVNSGDGNVESNINLHVTLQVTDGDGDKNSIVSNFQINDDMPVAVDDGTKVITTLNGDATPELSFTSLTGLLANDAQGADTASISKITFNGTDYTPSSGVITVNVTGGVLTVNSNGAWTFNQTGYVASPTTHSFTYTLKDADGDTSTATFAVKLDAEPTIITTNTTPATAAGEALVDEDWISGGRQDSPASAGDDAGTNKATGTWASTGGDPTVTVTIDGITSGVTTTGATAQDGSAIKWYVDAGNPYLLHGKTSAGGADYFTLEVKAGGTWEFTLLQAVKHSGANSEDPNVILGSVALKAIDADGDSSTAFIKIAIDDDMPVATNDAFGQKDAVTSTAVSLGNVLTNDFSGADGYASPIITAVSAGNGGGTVSAVSGGFDIAIASKGTVHIDSTTGAVTFTASAGNTISNAGENFSFSYTVKDADGDTSQATATYSMKGAVPDAFVLGENVSDTPATQGTPTTTDNHRIDDSPNAPDGSIDGAAGNDLLIGDVGGKTTIVTPGQSYSIALICDMSLSMSSNDQNIDRVALLKSAVTSFINSIADFSGSINIGIIAFGTTATIELTLNGLNNGNKQQVIDEITSLYAGMNDNYTNYEAAFNTTNSWFAAQNAGGYGAYQKLAYFMTDGDPTTRTGGSVNTTVDDADMSEGYAAYADMLADNSGVQVHAIGIGSGVTTTRLQFFDNTNVVGTADYGTGSTSDNINDGNIGQPLVIQTAGELTAALQGGSSSTQVAPVGNDIVNGDGGNDVMLGDSIYYGSADAGWAAFKAANPALSDAQLKALILANVDAFAQEGTVGGNDTMSGGAGNDIIFGQGGNDDITGGTGTDRLVGGTGNDTYRFAAGDGNDTIEEAKGSLDTVVITDANGPAPTVAKVGNDLVITYNGGETITVKNHFLNDVDATNNQKIEFVNYNGVVYTITGGTTPVLTLPTLSVADVAVTEGGTAVVTVSLSAIAATDVTVKLYTSTGTAGSGDFAQTYSGSGAAITVTIPQGSTSATVSIATTQDTTVESNETFTVTLTTPTGATIADGSGTVTINNDDLPAFPTNTFTSIPSDPTMPAAASSTAPTPAADSTPDAGDDWWTGTAVANTIDGQGGNDRLDGLGGIDNLTGGSGDDYIDGGSGADVMVGGSGNDRFIVDDVSDSVSENNGEGTDTVFASVTYTISDGDVENLVLTGSSDINGTGNSSANNLYGNSGANVLTGGGGADNIDGGSGHDTLNGDAGDDNLFGGTGNDTLNGGDNNDTLLGGDNNDILNGGNGNDVLSGGAGADKFDGGAGNDIIKGVDADDLSLSGGLIDGGADTDLVQLSGLATFNSSHASNIKNVEVLDFEGGSGTNITLSYNDVISMTDSDHVIAIRGEATDNFDTTGWTQIATGVAGDGGRTYTAYQQDGVSGVATVYVENVI</sequence>
<dbReference type="InterPro" id="IPR018511">
    <property type="entry name" value="Hemolysin-typ_Ca-bd_CS"/>
</dbReference>
<protein>
    <submittedName>
        <fullName evidence="6">DUF5801 repeats-in-toxin domain-containing protein</fullName>
    </submittedName>
</protein>
<dbReference type="PROSITE" id="PS00330">
    <property type="entry name" value="HEMOLYSIN_CALCIUM"/>
    <property type="match status" value="5"/>
</dbReference>
<reference evidence="6 7" key="1">
    <citation type="journal article" date="2013" name="Antonie Van Leeuwenhoek">
        <title>Dongia rigui sp. nov., isolated from freshwater of a large wetland in Korea.</title>
        <authorList>
            <person name="Baik K.S."/>
            <person name="Hwang Y.M."/>
            <person name="Choi J.S."/>
            <person name="Kwon J."/>
            <person name="Seong C.N."/>
        </authorList>
    </citation>
    <scope>NUCLEOTIDE SEQUENCE [LARGE SCALE GENOMIC DNA]</scope>
    <source>
        <strain evidence="6 7">04SU4-P</strain>
    </source>
</reference>
<evidence type="ECO:0000256" key="1">
    <source>
        <dbReference type="ARBA" id="ARBA00022729"/>
    </source>
</evidence>
<dbReference type="Pfam" id="PF17963">
    <property type="entry name" value="Big_9"/>
    <property type="match status" value="3"/>
</dbReference>
<dbReference type="Proteomes" id="UP001271769">
    <property type="component" value="Unassembled WGS sequence"/>
</dbReference>
<keyword evidence="7" id="KW-1185">Reference proteome</keyword>
<dbReference type="InterPro" id="IPR019959">
    <property type="entry name" value="T1SS-143_rpt-cont_dom"/>
</dbReference>
<name>A0ABU5DZM1_9PROT</name>
<keyword evidence="3" id="KW-0106">Calcium</keyword>
<organism evidence="6 7">
    <name type="scientific">Dongia rigui</name>
    <dbReference type="NCBI Taxonomy" id="940149"/>
    <lineage>
        <taxon>Bacteria</taxon>
        <taxon>Pseudomonadati</taxon>
        <taxon>Pseudomonadota</taxon>
        <taxon>Alphaproteobacteria</taxon>
        <taxon>Rhodospirillales</taxon>
        <taxon>Dongiaceae</taxon>
        <taxon>Dongia</taxon>
    </lineage>
</organism>
<feature type="region of interest" description="Disordered" evidence="4">
    <location>
        <begin position="3975"/>
        <end position="4008"/>
    </location>
</feature>
<dbReference type="Gene3D" id="3.40.50.410">
    <property type="entry name" value="von Willebrand factor, type A domain"/>
    <property type="match status" value="1"/>
</dbReference>
<evidence type="ECO:0000256" key="3">
    <source>
        <dbReference type="ARBA" id="ARBA00022837"/>
    </source>
</evidence>
<feature type="region of interest" description="Disordered" evidence="4">
    <location>
        <begin position="1160"/>
        <end position="1188"/>
    </location>
</feature>
<feature type="region of interest" description="Disordered" evidence="4">
    <location>
        <begin position="238"/>
        <end position="280"/>
    </location>
</feature>
<evidence type="ECO:0000313" key="7">
    <source>
        <dbReference type="Proteomes" id="UP001271769"/>
    </source>
</evidence>
<dbReference type="InterPro" id="IPR036465">
    <property type="entry name" value="vWFA_dom_sf"/>
</dbReference>
<feature type="region of interest" description="Disordered" evidence="4">
    <location>
        <begin position="4707"/>
        <end position="4734"/>
    </location>
</feature>
<dbReference type="Gene3D" id="2.60.40.2030">
    <property type="match status" value="1"/>
</dbReference>
<feature type="region of interest" description="Disordered" evidence="4">
    <location>
        <begin position="2750"/>
        <end position="2777"/>
    </location>
</feature>
<dbReference type="RefSeq" id="WP_320500797.1">
    <property type="nucleotide sequence ID" value="NZ_JAXCLX010000001.1"/>
</dbReference>
<dbReference type="Pfam" id="PF03160">
    <property type="entry name" value="Calx-beta"/>
    <property type="match status" value="1"/>
</dbReference>
<dbReference type="NCBIfam" id="TIGR01965">
    <property type="entry name" value="VCBS_repeat"/>
    <property type="match status" value="3"/>
</dbReference>
<dbReference type="InterPro" id="IPR002035">
    <property type="entry name" value="VWF_A"/>
</dbReference>
<dbReference type="PROSITE" id="PS50234">
    <property type="entry name" value="VWFA"/>
    <property type="match status" value="1"/>
</dbReference>
<dbReference type="Pfam" id="PF19116">
    <property type="entry name" value="DUF5801"/>
    <property type="match status" value="5"/>
</dbReference>